<dbReference type="InterPro" id="IPR008965">
    <property type="entry name" value="CBM2/CBM3_carb-bd_dom_sf"/>
</dbReference>
<evidence type="ECO:0000313" key="9">
    <source>
        <dbReference type="EMBL" id="MCK9794689.1"/>
    </source>
</evidence>
<protein>
    <submittedName>
        <fullName evidence="9">Lytic polysaccharide monooxygenase</fullName>
    </submittedName>
</protein>
<evidence type="ECO:0000256" key="4">
    <source>
        <dbReference type="ARBA" id="ARBA00023295"/>
    </source>
</evidence>
<feature type="signal peptide" evidence="7">
    <location>
        <begin position="1"/>
        <end position="40"/>
    </location>
</feature>
<feature type="domain" description="CBM2" evidence="8">
    <location>
        <begin position="256"/>
        <end position="349"/>
    </location>
</feature>
<dbReference type="Proteomes" id="UP001651050">
    <property type="component" value="Unassembled WGS sequence"/>
</dbReference>
<keyword evidence="9" id="KW-0503">Monooxygenase</keyword>
<dbReference type="PROSITE" id="PS00561">
    <property type="entry name" value="CBM2_A"/>
    <property type="match status" value="1"/>
</dbReference>
<evidence type="ECO:0000256" key="5">
    <source>
        <dbReference type="ARBA" id="ARBA00023326"/>
    </source>
</evidence>
<dbReference type="CDD" id="cd21177">
    <property type="entry name" value="LPMO_AA10"/>
    <property type="match status" value="1"/>
</dbReference>
<evidence type="ECO:0000256" key="7">
    <source>
        <dbReference type="SAM" id="SignalP"/>
    </source>
</evidence>
<sequence length="349" mass="36570">MSRTTRGTTRPAGRWRRVAMAAAAVLVAPLAVVAVATAGAAPAAAHGSVTDPPTRNYGCWDRWGDDFQNPEMAELDPMCWGAWQADPNAMWNWNGLYHEGINHRHEELIPDGRLCSGGRTEGGRYDYLDTPGGWYATGVDHQFTLTLTDGANHGADYLRIYVSKPGYDPTTEPLTWDDLDLLKVTDPYPTQSPYVTDVDLTGYDGRAVLYTIWQASHADQPYYLCSDINIGGGDIVGEGPDDGGGDDGGGDDGGGDDGGDAVCTAEVSVTNAWSGGYQAEVTVTATEPLTGWSVELAGVEADQVWNGVLSGSTVSHVAWNGSLGAGASTTFGLIGSGDPGSPSAACSGT</sequence>
<dbReference type="Gene3D" id="2.60.40.290">
    <property type="match status" value="1"/>
</dbReference>
<dbReference type="Pfam" id="PF00553">
    <property type="entry name" value="CBM_2"/>
    <property type="match status" value="1"/>
</dbReference>
<dbReference type="InterPro" id="IPR018366">
    <property type="entry name" value="CBM2_CS"/>
</dbReference>
<keyword evidence="1 7" id="KW-0732">Signal</keyword>
<keyword evidence="4" id="KW-0326">Glycosidase</keyword>
<feature type="chain" id="PRO_5045051680" evidence="7">
    <location>
        <begin position="41"/>
        <end position="349"/>
    </location>
</feature>
<dbReference type="PANTHER" id="PTHR34823">
    <property type="entry name" value="GLCNAC-BINDING PROTEIN A"/>
    <property type="match status" value="1"/>
</dbReference>
<dbReference type="EMBL" id="JALQCY010000004">
    <property type="protein sequence ID" value="MCK9794689.1"/>
    <property type="molecule type" value="Genomic_DNA"/>
</dbReference>
<dbReference type="InterPro" id="IPR012291">
    <property type="entry name" value="CBM2_carb-bd_dom_sf"/>
</dbReference>
<evidence type="ECO:0000256" key="3">
    <source>
        <dbReference type="ARBA" id="ARBA00023001"/>
    </source>
</evidence>
<dbReference type="Pfam" id="PF03067">
    <property type="entry name" value="LPMO_10"/>
    <property type="match status" value="1"/>
</dbReference>
<dbReference type="InterPro" id="IPR051024">
    <property type="entry name" value="GlcNAc_Chitin_IntDeg"/>
</dbReference>
<dbReference type="SMART" id="SM00637">
    <property type="entry name" value="CBD_II"/>
    <property type="match status" value="1"/>
</dbReference>
<dbReference type="SUPFAM" id="SSF81296">
    <property type="entry name" value="E set domains"/>
    <property type="match status" value="1"/>
</dbReference>
<keyword evidence="10" id="KW-1185">Reference proteome</keyword>
<dbReference type="InterPro" id="IPR001919">
    <property type="entry name" value="CBD2"/>
</dbReference>
<evidence type="ECO:0000259" key="8">
    <source>
        <dbReference type="PROSITE" id="PS51173"/>
    </source>
</evidence>
<feature type="region of interest" description="Disordered" evidence="6">
    <location>
        <begin position="234"/>
        <end position="260"/>
    </location>
</feature>
<dbReference type="RefSeq" id="WP_416344552.1">
    <property type="nucleotide sequence ID" value="NZ_JALQCY010000004.1"/>
</dbReference>
<dbReference type="InterPro" id="IPR004302">
    <property type="entry name" value="Cellulose/chitin-bd_N"/>
</dbReference>
<dbReference type="SUPFAM" id="SSF49384">
    <property type="entry name" value="Carbohydrate-binding domain"/>
    <property type="match status" value="1"/>
</dbReference>
<accession>A0ABT0J5A6</accession>
<keyword evidence="3" id="KW-0136">Cellulose degradation</keyword>
<keyword evidence="9" id="KW-0560">Oxidoreductase</keyword>
<evidence type="ECO:0000256" key="2">
    <source>
        <dbReference type="ARBA" id="ARBA00022801"/>
    </source>
</evidence>
<dbReference type="PROSITE" id="PS51173">
    <property type="entry name" value="CBM2"/>
    <property type="match status" value="1"/>
</dbReference>
<keyword evidence="2" id="KW-0378">Hydrolase</keyword>
<reference evidence="9 10" key="1">
    <citation type="submission" date="2022-02" db="EMBL/GenBank/DDBJ databases">
        <title>The car tank lid bacteriome: a reservoir of bacteria with potential in bioremediation of fuel.</title>
        <authorList>
            <person name="Vidal-Verdu A."/>
            <person name="Gomez-Martinez D."/>
            <person name="Latorre-Perez A."/>
            <person name="Pereto J."/>
            <person name="Porcar M."/>
        </authorList>
    </citation>
    <scope>NUCLEOTIDE SEQUENCE [LARGE SCALE GENOMIC DNA]</scope>
    <source>
        <strain evidence="9 10">4D.3</strain>
    </source>
</reference>
<dbReference type="InterPro" id="IPR014756">
    <property type="entry name" value="Ig_E-set"/>
</dbReference>
<keyword evidence="5" id="KW-0119">Carbohydrate metabolism</keyword>
<organism evidence="9 10">
    <name type="scientific">Isoptericola peretonis</name>
    <dbReference type="NCBI Taxonomy" id="2918523"/>
    <lineage>
        <taxon>Bacteria</taxon>
        <taxon>Bacillati</taxon>
        <taxon>Actinomycetota</taxon>
        <taxon>Actinomycetes</taxon>
        <taxon>Micrococcales</taxon>
        <taxon>Promicromonosporaceae</taxon>
        <taxon>Isoptericola</taxon>
    </lineage>
</organism>
<evidence type="ECO:0000313" key="10">
    <source>
        <dbReference type="Proteomes" id="UP001651050"/>
    </source>
</evidence>
<evidence type="ECO:0000256" key="1">
    <source>
        <dbReference type="ARBA" id="ARBA00022729"/>
    </source>
</evidence>
<dbReference type="PANTHER" id="PTHR34823:SF1">
    <property type="entry name" value="CHITIN-BINDING TYPE-4 DOMAIN-CONTAINING PROTEIN"/>
    <property type="match status" value="1"/>
</dbReference>
<dbReference type="GO" id="GO:0004497">
    <property type="term" value="F:monooxygenase activity"/>
    <property type="evidence" value="ECO:0007669"/>
    <property type="project" value="UniProtKB-KW"/>
</dbReference>
<keyword evidence="5" id="KW-0624">Polysaccharide degradation</keyword>
<name>A0ABT0J5A6_9MICO</name>
<evidence type="ECO:0000256" key="6">
    <source>
        <dbReference type="SAM" id="MobiDB-lite"/>
    </source>
</evidence>
<comment type="caution">
    <text evidence="9">The sequence shown here is derived from an EMBL/GenBank/DDBJ whole genome shotgun (WGS) entry which is preliminary data.</text>
</comment>
<proteinExistence type="predicted"/>
<feature type="compositionally biased region" description="Acidic residues" evidence="6">
    <location>
        <begin position="239"/>
        <end position="259"/>
    </location>
</feature>
<gene>
    <name evidence="9" type="ORF">M1843_13120</name>
</gene>
<dbReference type="Gene3D" id="2.70.50.50">
    <property type="entry name" value="chitin-binding protein cbp21"/>
    <property type="match status" value="1"/>
</dbReference>